<comment type="catalytic activity">
    <reaction evidence="13">
        <text>pyridoxal + ATP = pyridoxal 5'-phosphate + ADP + H(+)</text>
        <dbReference type="Rhea" id="RHEA:10224"/>
        <dbReference type="ChEBI" id="CHEBI:15378"/>
        <dbReference type="ChEBI" id="CHEBI:17310"/>
        <dbReference type="ChEBI" id="CHEBI:30616"/>
        <dbReference type="ChEBI" id="CHEBI:456216"/>
        <dbReference type="ChEBI" id="CHEBI:597326"/>
        <dbReference type="EC" id="2.7.1.35"/>
    </reaction>
</comment>
<evidence type="ECO:0000313" key="16">
    <source>
        <dbReference type="Proteomes" id="UP000290567"/>
    </source>
</evidence>
<evidence type="ECO:0000256" key="6">
    <source>
        <dbReference type="ARBA" id="ARBA00022777"/>
    </source>
</evidence>
<dbReference type="GO" id="GO:0008972">
    <property type="term" value="F:phosphomethylpyrimidine kinase activity"/>
    <property type="evidence" value="ECO:0007669"/>
    <property type="project" value="InterPro"/>
</dbReference>
<proteinExistence type="inferred from homology"/>
<gene>
    <name evidence="15" type="ORF">NRIC_05040</name>
</gene>
<dbReference type="SUPFAM" id="SSF53613">
    <property type="entry name" value="Ribokinase-like"/>
    <property type="match status" value="1"/>
</dbReference>
<dbReference type="InterPro" id="IPR004399">
    <property type="entry name" value="HMP/HMP-P_kinase_dom"/>
</dbReference>
<dbReference type="GO" id="GO:0008902">
    <property type="term" value="F:hydroxymethylpyrimidine kinase activity"/>
    <property type="evidence" value="ECO:0007669"/>
    <property type="project" value="TreeGrafter"/>
</dbReference>
<protein>
    <recommendedName>
        <fullName evidence="2">pyridoxal kinase</fullName>
        <ecNumber evidence="2">2.7.1.35</ecNumber>
    </recommendedName>
    <alternativeName>
        <fullName evidence="10">PN/PL/PM kinase</fullName>
    </alternativeName>
    <alternativeName>
        <fullName evidence="11">Pyridoxal kinase</fullName>
    </alternativeName>
    <alternativeName>
        <fullName evidence="9">Pyridoxamine kinase</fullName>
    </alternativeName>
    <alternativeName>
        <fullName evidence="12">Vitamin B6 kinase</fullName>
    </alternativeName>
</protein>
<dbReference type="OrthoDB" id="9810880at2"/>
<dbReference type="CDD" id="cd01169">
    <property type="entry name" value="HMPP_kinase"/>
    <property type="match status" value="1"/>
</dbReference>
<evidence type="ECO:0000256" key="12">
    <source>
        <dbReference type="ARBA" id="ARBA00042531"/>
    </source>
</evidence>
<keyword evidence="8" id="KW-0460">Magnesium</keyword>
<dbReference type="PANTHER" id="PTHR20858">
    <property type="entry name" value="PHOSPHOMETHYLPYRIMIDINE KINASE"/>
    <property type="match status" value="1"/>
</dbReference>
<evidence type="ECO:0000256" key="11">
    <source>
        <dbReference type="ARBA" id="ARBA00042396"/>
    </source>
</evidence>
<name>A0A4P5PGK5_9ENTE</name>
<dbReference type="Pfam" id="PF08543">
    <property type="entry name" value="Phos_pyr_kin"/>
    <property type="match status" value="1"/>
</dbReference>
<evidence type="ECO:0000256" key="9">
    <source>
        <dbReference type="ARBA" id="ARBA00042307"/>
    </source>
</evidence>
<evidence type="ECO:0000256" key="3">
    <source>
        <dbReference type="ARBA" id="ARBA00022679"/>
    </source>
</evidence>
<dbReference type="FunFam" id="3.40.1190.20:FF:000003">
    <property type="entry name" value="Phosphomethylpyrimidine kinase ThiD"/>
    <property type="match status" value="1"/>
</dbReference>
<keyword evidence="6 15" id="KW-0418">Kinase</keyword>
<evidence type="ECO:0000259" key="14">
    <source>
        <dbReference type="Pfam" id="PF08543"/>
    </source>
</evidence>
<dbReference type="PANTHER" id="PTHR20858:SF19">
    <property type="entry name" value="PYRIDOXINE KINASE"/>
    <property type="match status" value="1"/>
</dbReference>
<dbReference type="GO" id="GO:0005524">
    <property type="term" value="F:ATP binding"/>
    <property type="evidence" value="ECO:0007669"/>
    <property type="project" value="UniProtKB-KW"/>
</dbReference>
<dbReference type="InterPro" id="IPR029056">
    <property type="entry name" value="Ribokinase-like"/>
</dbReference>
<dbReference type="Gene3D" id="3.40.1190.20">
    <property type="match status" value="1"/>
</dbReference>
<dbReference type="GO" id="GO:0009228">
    <property type="term" value="P:thiamine biosynthetic process"/>
    <property type="evidence" value="ECO:0007669"/>
    <property type="project" value="InterPro"/>
</dbReference>
<evidence type="ECO:0000256" key="4">
    <source>
        <dbReference type="ARBA" id="ARBA00022723"/>
    </source>
</evidence>
<keyword evidence="16" id="KW-1185">Reference proteome</keyword>
<dbReference type="InterPro" id="IPR013749">
    <property type="entry name" value="PM/HMP-P_kinase-1"/>
</dbReference>
<reference evidence="16" key="1">
    <citation type="submission" date="2019-02" db="EMBL/GenBank/DDBJ databases">
        <title>Draft genome sequence of Enterococcus sp. Gos25-1.</title>
        <authorList>
            <person name="Tanaka N."/>
            <person name="Shiwa Y."/>
            <person name="Fujita N."/>
        </authorList>
    </citation>
    <scope>NUCLEOTIDE SEQUENCE [LARGE SCALE GENOMIC DNA]</scope>
    <source>
        <strain evidence="16">Gos25-1</strain>
    </source>
</reference>
<evidence type="ECO:0000256" key="2">
    <source>
        <dbReference type="ARBA" id="ARBA00012104"/>
    </source>
</evidence>
<evidence type="ECO:0000256" key="8">
    <source>
        <dbReference type="ARBA" id="ARBA00022842"/>
    </source>
</evidence>
<keyword evidence="4" id="KW-0479">Metal-binding</keyword>
<comment type="caution">
    <text evidence="15">The sequence shown here is derived from an EMBL/GenBank/DDBJ whole genome shotgun (WGS) entry which is preliminary data.</text>
</comment>
<dbReference type="EC" id="2.7.1.35" evidence="2"/>
<dbReference type="GO" id="GO:0005829">
    <property type="term" value="C:cytosol"/>
    <property type="evidence" value="ECO:0007669"/>
    <property type="project" value="TreeGrafter"/>
</dbReference>
<dbReference type="NCBIfam" id="TIGR00097">
    <property type="entry name" value="HMP-P_kinase"/>
    <property type="match status" value="1"/>
</dbReference>
<evidence type="ECO:0000256" key="10">
    <source>
        <dbReference type="ARBA" id="ARBA00042348"/>
    </source>
</evidence>
<keyword evidence="7" id="KW-0067">ATP-binding</keyword>
<accession>A0A4P5PGK5</accession>
<dbReference type="Proteomes" id="UP000290567">
    <property type="component" value="Unassembled WGS sequence"/>
</dbReference>
<evidence type="ECO:0000256" key="7">
    <source>
        <dbReference type="ARBA" id="ARBA00022840"/>
    </source>
</evidence>
<evidence type="ECO:0000256" key="5">
    <source>
        <dbReference type="ARBA" id="ARBA00022741"/>
    </source>
</evidence>
<dbReference type="RefSeq" id="WP_146621115.1">
    <property type="nucleotide sequence ID" value="NZ_BJCC01000004.1"/>
</dbReference>
<dbReference type="GO" id="GO:0008478">
    <property type="term" value="F:pyridoxal kinase activity"/>
    <property type="evidence" value="ECO:0007669"/>
    <property type="project" value="UniProtKB-EC"/>
</dbReference>
<organism evidence="15 16">
    <name type="scientific">Enterococcus florum</name>
    <dbReference type="NCBI Taxonomy" id="2480627"/>
    <lineage>
        <taxon>Bacteria</taxon>
        <taxon>Bacillati</taxon>
        <taxon>Bacillota</taxon>
        <taxon>Bacilli</taxon>
        <taxon>Lactobacillales</taxon>
        <taxon>Enterococcaceae</taxon>
        <taxon>Enterococcus</taxon>
    </lineage>
</organism>
<comment type="similarity">
    <text evidence="1">Belongs to the ThiD family.</text>
</comment>
<evidence type="ECO:0000256" key="1">
    <source>
        <dbReference type="ARBA" id="ARBA00009879"/>
    </source>
</evidence>
<sequence length="273" mass="29505">MKKAITIAGSDATGGGGLEADLKVFQEFGLYGFAAITSIVTMDPTTGGFSMTPLAINLLEKQIDTIFAGPFDAIKTGLLPSADMIRYVAKRLQDRSEKIVVDPVVGGKGTHDFINADPVEALRKHLLPLAFVTTPNLREAELLADVATIQTKDQMKEAAQIIHAFGVQHVVIKGGTRLPFDEALDLHFDGKIFTFFQHELLDLPYNHGAGCTFAAAITASLAKNLPILEAIQTAIDFTAAAIEAGTKINPFTGHVWHGAYTHAERRMESPYDK</sequence>
<keyword evidence="5" id="KW-0547">Nucleotide-binding</keyword>
<evidence type="ECO:0000313" key="15">
    <source>
        <dbReference type="EMBL" id="GCF92613.1"/>
    </source>
</evidence>
<dbReference type="AlphaFoldDB" id="A0A4P5PGK5"/>
<evidence type="ECO:0000256" key="13">
    <source>
        <dbReference type="ARBA" id="ARBA00049293"/>
    </source>
</evidence>
<feature type="domain" description="Pyridoxamine kinase/Phosphomethylpyrimidine kinase" evidence="14">
    <location>
        <begin position="11"/>
        <end position="255"/>
    </location>
</feature>
<dbReference type="EMBL" id="BJCC01000004">
    <property type="protein sequence ID" value="GCF92613.1"/>
    <property type="molecule type" value="Genomic_DNA"/>
</dbReference>
<dbReference type="GO" id="GO:0046872">
    <property type="term" value="F:metal ion binding"/>
    <property type="evidence" value="ECO:0007669"/>
    <property type="project" value="UniProtKB-KW"/>
</dbReference>
<keyword evidence="3" id="KW-0808">Transferase</keyword>